<name>A0A1G2QGG3_9BACT</name>
<dbReference type="EMBL" id="MHTH01000005">
    <property type="protein sequence ID" value="OHA59149.1"/>
    <property type="molecule type" value="Genomic_DNA"/>
</dbReference>
<protein>
    <recommendedName>
        <fullName evidence="3">WavE lipopolysaccharide synthesis</fullName>
    </recommendedName>
</protein>
<accession>A0A1G2QGG3</accession>
<evidence type="ECO:0008006" key="3">
    <source>
        <dbReference type="Google" id="ProtNLM"/>
    </source>
</evidence>
<comment type="caution">
    <text evidence="1">The sequence shown here is derived from an EMBL/GenBank/DDBJ whole genome shotgun (WGS) entry which is preliminary data.</text>
</comment>
<reference evidence="1 2" key="1">
    <citation type="journal article" date="2016" name="Nat. Commun.">
        <title>Thousands of microbial genomes shed light on interconnected biogeochemical processes in an aquifer system.</title>
        <authorList>
            <person name="Anantharaman K."/>
            <person name="Brown C.T."/>
            <person name="Hug L.A."/>
            <person name="Sharon I."/>
            <person name="Castelle C.J."/>
            <person name="Probst A.J."/>
            <person name="Thomas B.C."/>
            <person name="Singh A."/>
            <person name="Wilkins M.J."/>
            <person name="Karaoz U."/>
            <person name="Brodie E.L."/>
            <person name="Williams K.H."/>
            <person name="Hubbard S.S."/>
            <person name="Banfield J.F."/>
        </authorList>
    </citation>
    <scope>NUCLEOTIDE SEQUENCE [LARGE SCALE GENOMIC DNA]</scope>
</reference>
<sequence length="327" mass="38035">MPIFLKKLYNRLIEKYFGSARLFNSIRVRQDSFITITPRPKLAKKYHRRSDLIESLPSFAVVIQGKSVEADSFTVETVKIYQKNFSNSVIIVATHEGVDSPECLQTLRELGVRVVVIPKPDSRGPFNINLQITSTVAGLKEAKRLGFDYAIKTRTDVRLYGVNIPEFLLNIIAKFPLVVKTKQQDRIISTNIFTLKYRPYSLSDMTVAGRIDDLLLYFDIPLDQRSKIDLPVNASIEDYVRERPGEIYLETEFLKKIGRNSLGTLEDSWQVFADHFCVIDQQSLDSYWYKNDIYQCLENKFLIYDPEFGRQDLNFREWFNLYHRLGS</sequence>
<evidence type="ECO:0000313" key="1">
    <source>
        <dbReference type="EMBL" id="OHA59149.1"/>
    </source>
</evidence>
<proteinExistence type="predicted"/>
<dbReference type="InterPro" id="IPR011122">
    <property type="entry name" value="WavE"/>
</dbReference>
<dbReference type="AlphaFoldDB" id="A0A1G2QGG3"/>
<dbReference type="Proteomes" id="UP000176222">
    <property type="component" value="Unassembled WGS sequence"/>
</dbReference>
<evidence type="ECO:0000313" key="2">
    <source>
        <dbReference type="Proteomes" id="UP000176222"/>
    </source>
</evidence>
<gene>
    <name evidence="1" type="ORF">A2370_03110</name>
</gene>
<dbReference type="Pfam" id="PF07507">
    <property type="entry name" value="WavE"/>
    <property type="match status" value="1"/>
</dbReference>
<dbReference type="STRING" id="1802436.A2370_03110"/>
<organism evidence="1 2">
    <name type="scientific">Candidatus Vogelbacteria bacterium RIFOXYB1_FULL_42_16</name>
    <dbReference type="NCBI Taxonomy" id="1802436"/>
    <lineage>
        <taxon>Bacteria</taxon>
        <taxon>Candidatus Vogeliibacteriota</taxon>
    </lineage>
</organism>